<dbReference type="InterPro" id="IPR036928">
    <property type="entry name" value="AS_sf"/>
</dbReference>
<dbReference type="PANTHER" id="PTHR42678">
    <property type="entry name" value="AMIDASE"/>
    <property type="match status" value="1"/>
</dbReference>
<dbReference type="EMBL" id="MSFO01000004">
    <property type="protein sequence ID" value="PLB49058.1"/>
    <property type="molecule type" value="Genomic_DNA"/>
</dbReference>
<dbReference type="RefSeq" id="XP_024704360.1">
    <property type="nucleotide sequence ID" value="XM_024853251.1"/>
</dbReference>
<keyword evidence="5" id="KW-1185">Reference proteome</keyword>
<dbReference type="SUPFAM" id="SSF75304">
    <property type="entry name" value="Amidase signature (AS) enzymes"/>
    <property type="match status" value="1"/>
</dbReference>
<dbReference type="PANTHER" id="PTHR42678:SF34">
    <property type="entry name" value="OS04G0183300 PROTEIN"/>
    <property type="match status" value="1"/>
</dbReference>
<dbReference type="Gene3D" id="3.90.1300.10">
    <property type="entry name" value="Amidase signature (AS) domain"/>
    <property type="match status" value="1"/>
</dbReference>
<dbReference type="AlphaFoldDB" id="A0A2I2G865"/>
<keyword evidence="2" id="KW-0732">Signal</keyword>
<feature type="chain" id="PRO_5014121270" evidence="2">
    <location>
        <begin position="21"/>
        <end position="565"/>
    </location>
</feature>
<evidence type="ECO:0000256" key="1">
    <source>
        <dbReference type="SAM" id="MobiDB-lite"/>
    </source>
</evidence>
<evidence type="ECO:0000313" key="5">
    <source>
        <dbReference type="Proteomes" id="UP000234275"/>
    </source>
</evidence>
<name>A0A2I2G865_9EURO</name>
<dbReference type="OrthoDB" id="566138at2759"/>
<protein>
    <submittedName>
        <fullName evidence="4">Putative amidase</fullName>
    </submittedName>
</protein>
<dbReference type="InterPro" id="IPR023631">
    <property type="entry name" value="Amidase_dom"/>
</dbReference>
<feature type="signal peptide" evidence="2">
    <location>
        <begin position="1"/>
        <end position="20"/>
    </location>
</feature>
<proteinExistence type="predicted"/>
<evidence type="ECO:0000259" key="3">
    <source>
        <dbReference type="Pfam" id="PF01425"/>
    </source>
</evidence>
<accession>A0A2I2G865</accession>
<gene>
    <name evidence="4" type="ORF">P170DRAFT_475384</name>
</gene>
<feature type="compositionally biased region" description="Acidic residues" evidence="1">
    <location>
        <begin position="547"/>
        <end position="557"/>
    </location>
</feature>
<reference evidence="4 5" key="1">
    <citation type="submission" date="2016-12" db="EMBL/GenBank/DDBJ databases">
        <title>The genomes of Aspergillus section Nigri reveals drivers in fungal speciation.</title>
        <authorList>
            <consortium name="DOE Joint Genome Institute"/>
            <person name="Vesth T.C."/>
            <person name="Nybo J."/>
            <person name="Theobald S."/>
            <person name="Brandl J."/>
            <person name="Frisvad J.C."/>
            <person name="Nielsen K.F."/>
            <person name="Lyhne E.K."/>
            <person name="Kogle M.E."/>
            <person name="Kuo A."/>
            <person name="Riley R."/>
            <person name="Clum A."/>
            <person name="Nolan M."/>
            <person name="Lipzen A."/>
            <person name="Salamov A."/>
            <person name="Henrissat B."/>
            <person name="Wiebenga A."/>
            <person name="De Vries R.P."/>
            <person name="Grigoriev I.V."/>
            <person name="Mortensen U.H."/>
            <person name="Andersen M.R."/>
            <person name="Baker S.E."/>
        </authorList>
    </citation>
    <scope>NUCLEOTIDE SEQUENCE [LARGE SCALE GENOMIC DNA]</scope>
    <source>
        <strain evidence="4 5">IBT 23096</strain>
    </source>
</reference>
<sequence>MIRHLRLLALALYAGTIVIGHEATASRKRDCPLPNLIDATFDELHTGLENECFTSVDLVNAYIHRIDDVNSTVHTILELNPDALDIAEQLDQEREMGNLRGPLHGLPVLVKDNIGTGDEMQTAAGSYALVGAKVDDDSTVVARLREQGLVILGKTSLSEWANIRSMNSSNGWNARGGQTYGAYYLNQDPNGSSSGSAVATDLGLAFAALGTETSGSILFPSEVNNIVGIKPTVGLTSRHLVIPVSPRQDTVGPMARTVKDAALLLQAMAGSDPYDNYTQASPYGSSPPDYAAACQLSGLQGKRIGIPENVLSTLTGNFTPMATAFNAAVSVMAQAGATIVHDANFTAYEQYIADQTTTQAVLAIDFISSIPKYLATNLTANPHNLHNISDIRTFTQQEPLEEYPSRDTQIWDIAIATGLSSTSPEFWAMYQKSLYYGGEGGLLGALSRHNLDAIILPTGVAAGVPAMVGAPVITVPMGAFPDSSPIEYNSRGDMVYIAPGIPFGISFLGKQWSETVLIGMAYAFEQKTLVRKTLKRVVEPKGQLSDVIDEEDEEEGQDDHQGCGL</sequence>
<dbReference type="STRING" id="1392250.A0A2I2G865"/>
<comment type="caution">
    <text evidence="4">The sequence shown here is derived from an EMBL/GenBank/DDBJ whole genome shotgun (WGS) entry which is preliminary data.</text>
</comment>
<feature type="domain" description="Amidase" evidence="3">
    <location>
        <begin position="57"/>
        <end position="515"/>
    </location>
</feature>
<dbReference type="GeneID" id="36560949"/>
<evidence type="ECO:0000313" key="4">
    <source>
        <dbReference type="EMBL" id="PLB49058.1"/>
    </source>
</evidence>
<feature type="region of interest" description="Disordered" evidence="1">
    <location>
        <begin position="545"/>
        <end position="565"/>
    </location>
</feature>
<dbReference type="Pfam" id="PF01425">
    <property type="entry name" value="Amidase"/>
    <property type="match status" value="1"/>
</dbReference>
<dbReference type="Proteomes" id="UP000234275">
    <property type="component" value="Unassembled WGS sequence"/>
</dbReference>
<evidence type="ECO:0000256" key="2">
    <source>
        <dbReference type="SAM" id="SignalP"/>
    </source>
</evidence>
<dbReference type="VEuPathDB" id="FungiDB:P170DRAFT_475384"/>
<organism evidence="4 5">
    <name type="scientific">Aspergillus steynii IBT 23096</name>
    <dbReference type="NCBI Taxonomy" id="1392250"/>
    <lineage>
        <taxon>Eukaryota</taxon>
        <taxon>Fungi</taxon>
        <taxon>Dikarya</taxon>
        <taxon>Ascomycota</taxon>
        <taxon>Pezizomycotina</taxon>
        <taxon>Eurotiomycetes</taxon>
        <taxon>Eurotiomycetidae</taxon>
        <taxon>Eurotiales</taxon>
        <taxon>Aspergillaceae</taxon>
        <taxon>Aspergillus</taxon>
        <taxon>Aspergillus subgen. Circumdati</taxon>
    </lineage>
</organism>